<feature type="region of interest" description="Disordered" evidence="1">
    <location>
        <begin position="58"/>
        <end position="84"/>
    </location>
</feature>
<accession>A0A7J6WQB9</accession>
<sequence length="116" mass="13345">MSGVPCVHAIAVVKDRREGWMKWCSPYFTVNAYRLAYEGYITPIIDVDDWGQPDRLVLPPPKQKAPGRPKTQRIRGEDEPVKEKKKQMICSKCKATGHNKRTCDARNDPTTVYKRK</sequence>
<feature type="non-terminal residue" evidence="2">
    <location>
        <position position="1"/>
    </location>
</feature>
<reference evidence="2 3" key="1">
    <citation type="submission" date="2020-06" db="EMBL/GenBank/DDBJ databases">
        <title>Transcriptomic and genomic resources for Thalictrum thalictroides and T. hernandezii: Facilitating candidate gene discovery in an emerging model plant lineage.</title>
        <authorList>
            <person name="Arias T."/>
            <person name="Riano-Pachon D.M."/>
            <person name="Di Stilio V.S."/>
        </authorList>
    </citation>
    <scope>NUCLEOTIDE SEQUENCE [LARGE SCALE GENOMIC DNA]</scope>
    <source>
        <strain evidence="3">cv. WT478/WT964</strain>
        <tissue evidence="2">Leaves</tissue>
    </source>
</reference>
<proteinExistence type="predicted"/>
<keyword evidence="3" id="KW-1185">Reference proteome</keyword>
<name>A0A7J6WQB9_THATH</name>
<comment type="caution">
    <text evidence="2">The sequence shown here is derived from an EMBL/GenBank/DDBJ whole genome shotgun (WGS) entry which is preliminary data.</text>
</comment>
<organism evidence="2 3">
    <name type="scientific">Thalictrum thalictroides</name>
    <name type="common">Rue-anemone</name>
    <name type="synonym">Anemone thalictroides</name>
    <dbReference type="NCBI Taxonomy" id="46969"/>
    <lineage>
        <taxon>Eukaryota</taxon>
        <taxon>Viridiplantae</taxon>
        <taxon>Streptophyta</taxon>
        <taxon>Embryophyta</taxon>
        <taxon>Tracheophyta</taxon>
        <taxon>Spermatophyta</taxon>
        <taxon>Magnoliopsida</taxon>
        <taxon>Ranunculales</taxon>
        <taxon>Ranunculaceae</taxon>
        <taxon>Thalictroideae</taxon>
        <taxon>Thalictrum</taxon>
    </lineage>
</organism>
<evidence type="ECO:0000256" key="1">
    <source>
        <dbReference type="SAM" id="MobiDB-lite"/>
    </source>
</evidence>
<protein>
    <submittedName>
        <fullName evidence="2">Phox/Bem1p</fullName>
    </submittedName>
</protein>
<evidence type="ECO:0000313" key="2">
    <source>
        <dbReference type="EMBL" id="KAF5198665.1"/>
    </source>
</evidence>
<dbReference type="OrthoDB" id="1939383at2759"/>
<evidence type="ECO:0000313" key="3">
    <source>
        <dbReference type="Proteomes" id="UP000554482"/>
    </source>
</evidence>
<gene>
    <name evidence="2" type="ORF">FRX31_011748</name>
</gene>
<dbReference type="Proteomes" id="UP000554482">
    <property type="component" value="Unassembled WGS sequence"/>
</dbReference>
<dbReference type="AlphaFoldDB" id="A0A7J6WQB9"/>
<dbReference type="EMBL" id="JABWDY010012996">
    <property type="protein sequence ID" value="KAF5198665.1"/>
    <property type="molecule type" value="Genomic_DNA"/>
</dbReference>